<dbReference type="PANTHER" id="PTHR35446">
    <property type="entry name" value="SI:CH211-175M2.5"/>
    <property type="match status" value="1"/>
</dbReference>
<dbReference type="AlphaFoldDB" id="A0A3D8JYD4"/>
<dbReference type="RefSeq" id="WP_115534823.1">
    <property type="nucleotide sequence ID" value="NZ_QRGA01000009.1"/>
</dbReference>
<dbReference type="OrthoDB" id="3667834at2"/>
<evidence type="ECO:0000313" key="2">
    <source>
        <dbReference type="EMBL" id="RDU97634.1"/>
    </source>
</evidence>
<dbReference type="SUPFAM" id="SSF69118">
    <property type="entry name" value="AhpD-like"/>
    <property type="match status" value="1"/>
</dbReference>
<protein>
    <submittedName>
        <fullName evidence="2">Carboxymuconolactone decarboxylase family protein</fullName>
    </submittedName>
</protein>
<proteinExistence type="predicted"/>
<feature type="domain" description="Carboxymuconolactone decarboxylase-like" evidence="1">
    <location>
        <begin position="52"/>
        <end position="102"/>
    </location>
</feature>
<evidence type="ECO:0000259" key="1">
    <source>
        <dbReference type="Pfam" id="PF02627"/>
    </source>
</evidence>
<name>A0A3D8JYD4_9BURK</name>
<comment type="caution">
    <text evidence="2">The sequence shown here is derived from an EMBL/GenBank/DDBJ whole genome shotgun (WGS) entry which is preliminary data.</text>
</comment>
<dbReference type="EMBL" id="QRGA01000009">
    <property type="protein sequence ID" value="RDU97634.1"/>
    <property type="molecule type" value="Genomic_DNA"/>
</dbReference>
<dbReference type="InterPro" id="IPR029032">
    <property type="entry name" value="AhpD-like"/>
</dbReference>
<dbReference type="Gene3D" id="1.20.1290.10">
    <property type="entry name" value="AhpD-like"/>
    <property type="match status" value="1"/>
</dbReference>
<sequence>MSRLPAVPAEETSDASRALFDRIRKAVGKVPNAYALIGSYSPAALELSLKGDAVLAGGTLTKTEIESIRIAVSALNGCDYCVAAHTMVGKMAGLPPEALRQLRTGEPTGDARRDALVTFARTVAGTRGTVDESVLAAVREAGYSPAQVTEALLAISLISFTNLFNRVNDTDIDFPIPR</sequence>
<dbReference type="Proteomes" id="UP000256838">
    <property type="component" value="Unassembled WGS sequence"/>
</dbReference>
<dbReference type="Pfam" id="PF02627">
    <property type="entry name" value="CMD"/>
    <property type="match status" value="1"/>
</dbReference>
<evidence type="ECO:0000313" key="3">
    <source>
        <dbReference type="Proteomes" id="UP000256838"/>
    </source>
</evidence>
<gene>
    <name evidence="2" type="ORF">DWV00_17315</name>
</gene>
<dbReference type="NCBIfam" id="TIGR00778">
    <property type="entry name" value="ahpD_dom"/>
    <property type="match status" value="1"/>
</dbReference>
<reference evidence="2 3" key="1">
    <citation type="submission" date="2018-08" db="EMBL/GenBank/DDBJ databases">
        <title>Paraburkholderia sp. DHOM06 isolated from forest soil.</title>
        <authorList>
            <person name="Gao Z.-H."/>
            <person name="Qiu L.-H."/>
        </authorList>
    </citation>
    <scope>NUCLEOTIDE SEQUENCE [LARGE SCALE GENOMIC DNA]</scope>
    <source>
        <strain evidence="2 3">DHOM06</strain>
    </source>
</reference>
<organism evidence="2 3">
    <name type="scientific">Trinickia dinghuensis</name>
    <dbReference type="NCBI Taxonomy" id="2291023"/>
    <lineage>
        <taxon>Bacteria</taxon>
        <taxon>Pseudomonadati</taxon>
        <taxon>Pseudomonadota</taxon>
        <taxon>Betaproteobacteria</taxon>
        <taxon>Burkholderiales</taxon>
        <taxon>Burkholderiaceae</taxon>
        <taxon>Trinickia</taxon>
    </lineage>
</organism>
<keyword evidence="3" id="KW-1185">Reference proteome</keyword>
<dbReference type="InterPro" id="IPR004675">
    <property type="entry name" value="AhpD_core"/>
</dbReference>
<dbReference type="GO" id="GO:0051920">
    <property type="term" value="F:peroxiredoxin activity"/>
    <property type="evidence" value="ECO:0007669"/>
    <property type="project" value="InterPro"/>
</dbReference>
<dbReference type="PANTHER" id="PTHR35446:SF3">
    <property type="entry name" value="CMD DOMAIN-CONTAINING PROTEIN"/>
    <property type="match status" value="1"/>
</dbReference>
<dbReference type="InterPro" id="IPR003779">
    <property type="entry name" value="CMD-like"/>
</dbReference>
<accession>A0A3D8JYD4</accession>